<name>A0AAX3BES7_9SPIR</name>
<reference evidence="3" key="1">
    <citation type="submission" date="2021-04" db="EMBL/GenBank/DDBJ databases">
        <authorList>
            <person name="Postec A."/>
        </authorList>
    </citation>
    <scope>NUCLEOTIDE SEQUENCE</scope>
    <source>
        <strain evidence="3">F1F22</strain>
    </source>
</reference>
<reference evidence="3" key="2">
    <citation type="submission" date="2022-06" db="EMBL/GenBank/DDBJ databases">
        <title>Thermospira aquatica gen. nov., sp. nov.</title>
        <authorList>
            <person name="Ben Ali Gam Z."/>
            <person name="Labat M."/>
        </authorList>
    </citation>
    <scope>NUCLEOTIDE SEQUENCE</scope>
    <source>
        <strain evidence="3">F1F22</strain>
    </source>
</reference>
<evidence type="ECO:0000313" key="4">
    <source>
        <dbReference type="Proteomes" id="UP001056539"/>
    </source>
</evidence>
<dbReference type="AlphaFoldDB" id="A0AAX3BES7"/>
<dbReference type="InterPro" id="IPR001173">
    <property type="entry name" value="Glyco_trans_2-like"/>
</dbReference>
<dbReference type="RefSeq" id="WP_271435984.1">
    <property type="nucleotide sequence ID" value="NZ_CP073355.1"/>
</dbReference>
<dbReference type="Proteomes" id="UP001056539">
    <property type="component" value="Chromosome"/>
</dbReference>
<keyword evidence="1" id="KW-0472">Membrane</keyword>
<evidence type="ECO:0000313" key="3">
    <source>
        <dbReference type="EMBL" id="URA10857.1"/>
    </source>
</evidence>
<dbReference type="GO" id="GO:0006487">
    <property type="term" value="P:protein N-linked glycosylation"/>
    <property type="evidence" value="ECO:0007669"/>
    <property type="project" value="TreeGrafter"/>
</dbReference>
<keyword evidence="1" id="KW-1133">Transmembrane helix</keyword>
<dbReference type="CDD" id="cd04179">
    <property type="entry name" value="DPM_DPG-synthase_like"/>
    <property type="match status" value="1"/>
</dbReference>
<evidence type="ECO:0000256" key="1">
    <source>
        <dbReference type="SAM" id="Phobius"/>
    </source>
</evidence>
<dbReference type="KEGG" id="taqu:KDW03_03360"/>
<proteinExistence type="predicted"/>
<evidence type="ECO:0000259" key="2">
    <source>
        <dbReference type="Pfam" id="PF00535"/>
    </source>
</evidence>
<dbReference type="SUPFAM" id="SSF53448">
    <property type="entry name" value="Nucleotide-diphospho-sugar transferases"/>
    <property type="match status" value="1"/>
</dbReference>
<dbReference type="InterPro" id="IPR029044">
    <property type="entry name" value="Nucleotide-diphossugar_trans"/>
</dbReference>
<gene>
    <name evidence="3" type="ORF">KDW03_03360</name>
</gene>
<keyword evidence="1" id="KW-0812">Transmembrane</keyword>
<accession>A0AAX3BES7</accession>
<organism evidence="3 4">
    <name type="scientific">Thermospira aquatica</name>
    <dbReference type="NCBI Taxonomy" id="2828656"/>
    <lineage>
        <taxon>Bacteria</taxon>
        <taxon>Pseudomonadati</taxon>
        <taxon>Spirochaetota</taxon>
        <taxon>Spirochaetia</taxon>
        <taxon>Brevinematales</taxon>
        <taxon>Thermospiraceae</taxon>
        <taxon>Thermospira</taxon>
    </lineage>
</organism>
<dbReference type="Pfam" id="PF00535">
    <property type="entry name" value="Glycos_transf_2"/>
    <property type="match status" value="1"/>
</dbReference>
<dbReference type="EMBL" id="CP073355">
    <property type="protein sequence ID" value="URA10857.1"/>
    <property type="molecule type" value="Genomic_DNA"/>
</dbReference>
<feature type="domain" description="Glycosyltransferase 2-like" evidence="2">
    <location>
        <begin position="7"/>
        <end position="167"/>
    </location>
</feature>
<sequence length="237" mass="26915">MRKKILVIIPAYNEEKAIGKVIEDLLKYFPEGDILVVNDGSRDNTSAVASQYEGVTVVNLPVNLGIGGAVQTGFKYAARYGYDIAIQFDGDGQHLAEEIPLLLKRMEELQADMVIGSRFLSPDVDTFRSTMGRRIGIKIFEWINSLLIRQRVTDNTSGFRAFNREAILFLAENYPVDYPEPEAVILLGRNRFKIGEVQVKMRERQGGHSSIFGWRSAYYMIKVLVSIFLVALRYRVR</sequence>
<protein>
    <submittedName>
        <fullName evidence="3">Glycosyltransferase family 2 protein</fullName>
    </submittedName>
</protein>
<dbReference type="Gene3D" id="3.90.550.10">
    <property type="entry name" value="Spore Coat Polysaccharide Biosynthesis Protein SpsA, Chain A"/>
    <property type="match status" value="1"/>
</dbReference>
<dbReference type="PANTHER" id="PTHR10859">
    <property type="entry name" value="GLYCOSYL TRANSFERASE"/>
    <property type="match status" value="1"/>
</dbReference>
<keyword evidence="4" id="KW-1185">Reference proteome</keyword>
<dbReference type="PANTHER" id="PTHR10859:SF114">
    <property type="entry name" value="DOLICHOL-PHOSPHATE MANNOSYLTRANSFERASE"/>
    <property type="match status" value="1"/>
</dbReference>
<feature type="transmembrane region" description="Helical" evidence="1">
    <location>
        <begin position="217"/>
        <end position="236"/>
    </location>
</feature>